<dbReference type="EMBL" id="JAENIG010000009">
    <property type="protein sequence ID" value="MBK1856039.1"/>
    <property type="molecule type" value="Genomic_DNA"/>
</dbReference>
<reference evidence="3" key="1">
    <citation type="submission" date="2021-01" db="EMBL/GenBank/DDBJ databases">
        <title>Modified the classification status of verrucomicrobia.</title>
        <authorList>
            <person name="Feng X."/>
        </authorList>
    </citation>
    <scope>NUCLEOTIDE SEQUENCE</scope>
    <source>
        <strain evidence="3">5K15</strain>
    </source>
</reference>
<feature type="compositionally biased region" description="Basic residues" evidence="1">
    <location>
        <begin position="86"/>
        <end position="105"/>
    </location>
</feature>
<gene>
    <name evidence="3" type="ORF">JIN83_13785</name>
</gene>
<organism evidence="3 4">
    <name type="scientific">Oceaniferula flava</name>
    <dbReference type="NCBI Taxonomy" id="2800421"/>
    <lineage>
        <taxon>Bacteria</taxon>
        <taxon>Pseudomonadati</taxon>
        <taxon>Verrucomicrobiota</taxon>
        <taxon>Verrucomicrobiia</taxon>
        <taxon>Verrucomicrobiales</taxon>
        <taxon>Verrucomicrobiaceae</taxon>
        <taxon>Oceaniferula</taxon>
    </lineage>
</organism>
<comment type="caution">
    <text evidence="3">The sequence shown here is derived from an EMBL/GenBank/DDBJ whole genome shotgun (WGS) entry which is preliminary data.</text>
</comment>
<evidence type="ECO:0000256" key="1">
    <source>
        <dbReference type="SAM" id="MobiDB-lite"/>
    </source>
</evidence>
<feature type="signal peptide" evidence="2">
    <location>
        <begin position="1"/>
        <end position="24"/>
    </location>
</feature>
<evidence type="ECO:0000256" key="2">
    <source>
        <dbReference type="SAM" id="SignalP"/>
    </source>
</evidence>
<feature type="region of interest" description="Disordered" evidence="1">
    <location>
        <begin position="83"/>
        <end position="105"/>
    </location>
</feature>
<dbReference type="AlphaFoldDB" id="A0AAE2SE22"/>
<evidence type="ECO:0000313" key="4">
    <source>
        <dbReference type="Proteomes" id="UP000634206"/>
    </source>
</evidence>
<name>A0AAE2SE22_9BACT</name>
<evidence type="ECO:0000313" key="3">
    <source>
        <dbReference type="EMBL" id="MBK1856039.1"/>
    </source>
</evidence>
<protein>
    <submittedName>
        <fullName evidence="3">Uncharacterized protein</fullName>
    </submittedName>
</protein>
<proteinExistence type="predicted"/>
<keyword evidence="4" id="KW-1185">Reference proteome</keyword>
<keyword evidence="2" id="KW-0732">Signal</keyword>
<accession>A0AAE2SE22</accession>
<dbReference type="RefSeq" id="WP_309490652.1">
    <property type="nucleotide sequence ID" value="NZ_JAENIG010000009.1"/>
</dbReference>
<feature type="chain" id="PRO_5041904025" evidence="2">
    <location>
        <begin position="25"/>
        <end position="121"/>
    </location>
</feature>
<sequence length="121" mass="13729">MKKLLATIAAVFVSLIALPEQAEAAPHRHHPVGHSYTYSIGHTSCGCAIYQRRVIAGYDRHHRPVYRYYSVPVTHHCRSYVTPHRGSSHVHHARPHRGSSYHRGHSSFTIRGPHGLISIRR</sequence>
<dbReference type="Proteomes" id="UP000634206">
    <property type="component" value="Unassembled WGS sequence"/>
</dbReference>